<accession>A0A8X7T708</accession>
<gene>
    <name evidence="6" type="ORF">A4X09_0g1478</name>
</gene>
<dbReference type="Proteomes" id="UP000078113">
    <property type="component" value="Unassembled WGS sequence"/>
</dbReference>
<keyword evidence="2" id="KW-0547">Nucleotide-binding</keyword>
<dbReference type="SUPFAM" id="SSF52540">
    <property type="entry name" value="P-loop containing nucleoside triphosphate hydrolases"/>
    <property type="match status" value="1"/>
</dbReference>
<dbReference type="GO" id="GO:0005524">
    <property type="term" value="F:ATP binding"/>
    <property type="evidence" value="ECO:0007669"/>
    <property type="project" value="UniProtKB-KW"/>
</dbReference>
<comment type="caution">
    <text evidence="6">The sequence shown here is derived from an EMBL/GenBank/DDBJ whole genome shotgun (WGS) entry which is preliminary data.</text>
</comment>
<dbReference type="GO" id="GO:0033592">
    <property type="term" value="F:RNA strand annealing activity"/>
    <property type="evidence" value="ECO:0007669"/>
    <property type="project" value="TreeGrafter"/>
</dbReference>
<dbReference type="EMBL" id="LWDG02000035">
    <property type="protein sequence ID" value="KAE8270839.1"/>
    <property type="molecule type" value="Genomic_DNA"/>
</dbReference>
<dbReference type="GO" id="GO:0003724">
    <property type="term" value="F:RNA helicase activity"/>
    <property type="evidence" value="ECO:0007669"/>
    <property type="project" value="UniProtKB-EC"/>
</dbReference>
<evidence type="ECO:0000256" key="2">
    <source>
        <dbReference type="ARBA" id="ARBA00022741"/>
    </source>
</evidence>
<dbReference type="GO" id="GO:0016787">
    <property type="term" value="F:hydrolase activity"/>
    <property type="evidence" value="ECO:0007669"/>
    <property type="project" value="UniProtKB-KW"/>
</dbReference>
<name>A0A8X7T708_9BASI</name>
<keyword evidence="5" id="KW-0067">ATP-binding</keyword>
<dbReference type="GO" id="GO:0009409">
    <property type="term" value="P:response to cold"/>
    <property type="evidence" value="ECO:0007669"/>
    <property type="project" value="TreeGrafter"/>
</dbReference>
<proteinExistence type="predicted"/>
<evidence type="ECO:0000256" key="3">
    <source>
        <dbReference type="ARBA" id="ARBA00022801"/>
    </source>
</evidence>
<dbReference type="AlphaFoldDB" id="A0A8X7T708"/>
<dbReference type="PANTHER" id="PTHR47963:SF8">
    <property type="entry name" value="ATP-DEPENDENT RNA HELICASE DEAD"/>
    <property type="match status" value="1"/>
</dbReference>
<protein>
    <recommendedName>
        <fullName evidence="1">RNA helicase</fullName>
        <ecNumber evidence="1">3.6.4.13</ecNumber>
    </recommendedName>
</protein>
<dbReference type="PANTHER" id="PTHR47963">
    <property type="entry name" value="DEAD-BOX ATP-DEPENDENT RNA HELICASE 47, MITOCHONDRIAL"/>
    <property type="match status" value="1"/>
</dbReference>
<evidence type="ECO:0000313" key="7">
    <source>
        <dbReference type="Proteomes" id="UP000078113"/>
    </source>
</evidence>
<dbReference type="InterPro" id="IPR050547">
    <property type="entry name" value="DEAD_box_RNA_helicases"/>
</dbReference>
<dbReference type="InterPro" id="IPR027417">
    <property type="entry name" value="P-loop_NTPase"/>
</dbReference>
<keyword evidence="7" id="KW-1185">Reference proteome</keyword>
<organism evidence="6 7">
    <name type="scientific">Tilletia walkeri</name>
    <dbReference type="NCBI Taxonomy" id="117179"/>
    <lineage>
        <taxon>Eukaryota</taxon>
        <taxon>Fungi</taxon>
        <taxon>Dikarya</taxon>
        <taxon>Basidiomycota</taxon>
        <taxon>Ustilaginomycotina</taxon>
        <taxon>Exobasidiomycetes</taxon>
        <taxon>Tilletiales</taxon>
        <taxon>Tilletiaceae</taxon>
        <taxon>Tilletia</taxon>
    </lineage>
</organism>
<keyword evidence="3" id="KW-0378">Hydrolase</keyword>
<evidence type="ECO:0000313" key="6">
    <source>
        <dbReference type="EMBL" id="KAE8270839.1"/>
    </source>
</evidence>
<evidence type="ECO:0000256" key="5">
    <source>
        <dbReference type="ARBA" id="ARBA00022840"/>
    </source>
</evidence>
<reference evidence="6" key="2">
    <citation type="journal article" date="2019" name="IMA Fungus">
        <title>Genome sequencing and comparison of five Tilletia species to identify candidate genes for the detection of regulated species infecting wheat.</title>
        <authorList>
            <person name="Nguyen H.D.T."/>
            <person name="Sultana T."/>
            <person name="Kesanakurti P."/>
            <person name="Hambleton S."/>
        </authorList>
    </citation>
    <scope>NUCLEOTIDE SEQUENCE</scope>
    <source>
        <strain evidence="6">DAOMC 236422</strain>
    </source>
</reference>
<keyword evidence="4" id="KW-0347">Helicase</keyword>
<sequence length="123" mass="13227">MTRLTQAVNSLLAGTSLRAVSDRIANLMGKGSAESAQADGAAPKTEKMADVGRTRCYRWHEDLLKGIYAMKYQKPSKIQDRALPLLLQNPPCNMIGQSQSGTGQTAAFVLDVLSRIGCSIKSS</sequence>
<dbReference type="Gene3D" id="3.40.50.300">
    <property type="entry name" value="P-loop containing nucleotide triphosphate hydrolases"/>
    <property type="match status" value="1"/>
</dbReference>
<evidence type="ECO:0000256" key="1">
    <source>
        <dbReference type="ARBA" id="ARBA00012552"/>
    </source>
</evidence>
<dbReference type="GO" id="GO:0005840">
    <property type="term" value="C:ribosome"/>
    <property type="evidence" value="ECO:0007669"/>
    <property type="project" value="TreeGrafter"/>
</dbReference>
<reference evidence="6" key="1">
    <citation type="submission" date="2016-04" db="EMBL/GenBank/DDBJ databases">
        <authorList>
            <person name="Nguyen H.D."/>
            <person name="Samba Siva P."/>
            <person name="Cullis J."/>
            <person name="Levesque C.A."/>
            <person name="Hambleton S."/>
        </authorList>
    </citation>
    <scope>NUCLEOTIDE SEQUENCE</scope>
    <source>
        <strain evidence="6">DAOMC 236422</strain>
    </source>
</reference>
<dbReference type="EC" id="3.6.4.13" evidence="1"/>
<dbReference type="GO" id="GO:0005829">
    <property type="term" value="C:cytosol"/>
    <property type="evidence" value="ECO:0007669"/>
    <property type="project" value="TreeGrafter"/>
</dbReference>
<evidence type="ECO:0000256" key="4">
    <source>
        <dbReference type="ARBA" id="ARBA00022806"/>
    </source>
</evidence>